<dbReference type="AlphaFoldDB" id="A0A843U673"/>
<protein>
    <submittedName>
        <fullName evidence="2">Uncharacterized protein</fullName>
    </submittedName>
</protein>
<reference evidence="2" key="1">
    <citation type="submission" date="2017-07" db="EMBL/GenBank/DDBJ databases">
        <title>Taro Niue Genome Assembly and Annotation.</title>
        <authorList>
            <person name="Atibalentja N."/>
            <person name="Keating K."/>
            <person name="Fields C.J."/>
        </authorList>
    </citation>
    <scope>NUCLEOTIDE SEQUENCE</scope>
    <source>
        <strain evidence="2">Niue_2</strain>
        <tissue evidence="2">Leaf</tissue>
    </source>
</reference>
<name>A0A843U673_COLES</name>
<comment type="caution">
    <text evidence="2">The sequence shown here is derived from an EMBL/GenBank/DDBJ whole genome shotgun (WGS) entry which is preliminary data.</text>
</comment>
<evidence type="ECO:0000256" key="1">
    <source>
        <dbReference type="SAM" id="MobiDB-lite"/>
    </source>
</evidence>
<evidence type="ECO:0000313" key="3">
    <source>
        <dbReference type="Proteomes" id="UP000652761"/>
    </source>
</evidence>
<dbReference type="EMBL" id="NMUH01000429">
    <property type="protein sequence ID" value="MQL79021.1"/>
    <property type="molecule type" value="Genomic_DNA"/>
</dbReference>
<accession>A0A843U673</accession>
<gene>
    <name evidence="2" type="ORF">Taro_011453</name>
</gene>
<sequence>MGVRREEPSPLCLLPSQPRKGTSRKLFHPLLTQASHLEKKLPAPVHAAAIAAFCLVCNVHCLVATDLDLHSGIPFLLLSGKKRSSVAPDAVGYTRRDHGFEWGKFLDNWNEERSRSPQEIFRGKELEASKFQRVDVGVDRESYVQSLSNNSGFTTQGYSPPQGHLHTQPQLVFSSQPEEEYNTLEPSRNKSL</sequence>
<feature type="region of interest" description="Disordered" evidence="1">
    <location>
        <begin position="149"/>
        <end position="169"/>
    </location>
</feature>
<keyword evidence="3" id="KW-1185">Reference proteome</keyword>
<organism evidence="2 3">
    <name type="scientific">Colocasia esculenta</name>
    <name type="common">Wild taro</name>
    <name type="synonym">Arum esculentum</name>
    <dbReference type="NCBI Taxonomy" id="4460"/>
    <lineage>
        <taxon>Eukaryota</taxon>
        <taxon>Viridiplantae</taxon>
        <taxon>Streptophyta</taxon>
        <taxon>Embryophyta</taxon>
        <taxon>Tracheophyta</taxon>
        <taxon>Spermatophyta</taxon>
        <taxon>Magnoliopsida</taxon>
        <taxon>Liliopsida</taxon>
        <taxon>Araceae</taxon>
        <taxon>Aroideae</taxon>
        <taxon>Colocasieae</taxon>
        <taxon>Colocasia</taxon>
    </lineage>
</organism>
<dbReference type="Proteomes" id="UP000652761">
    <property type="component" value="Unassembled WGS sequence"/>
</dbReference>
<evidence type="ECO:0000313" key="2">
    <source>
        <dbReference type="EMBL" id="MQL79021.1"/>
    </source>
</evidence>
<proteinExistence type="predicted"/>
<feature type="region of interest" description="Disordered" evidence="1">
    <location>
        <begin position="1"/>
        <end position="20"/>
    </location>
</feature>